<gene>
    <name evidence="2" type="ORF">IAC58_05645</name>
</gene>
<keyword evidence="1" id="KW-0446">Lipid-binding</keyword>
<dbReference type="Pfam" id="PF02645">
    <property type="entry name" value="DegV"/>
    <property type="match status" value="1"/>
</dbReference>
<name>A0A9D9DKY2_9BACL</name>
<dbReference type="NCBIfam" id="TIGR00762">
    <property type="entry name" value="DegV"/>
    <property type="match status" value="1"/>
</dbReference>
<evidence type="ECO:0000313" key="3">
    <source>
        <dbReference type="Proteomes" id="UP000823613"/>
    </source>
</evidence>
<dbReference type="PANTHER" id="PTHR33434">
    <property type="entry name" value="DEGV DOMAIN-CONTAINING PROTEIN DR_1986-RELATED"/>
    <property type="match status" value="1"/>
</dbReference>
<sequence length="286" mass="31676">MKICIITDDNSGITPIEAKELGIKLLRMPVIVDGKVYFENDNITTKEFYTWLAEDKDIKTSQPAPGDIINLWEETLKEYDQIVHIPMSSGLSESCHSALMLSEDYKGKVFVVDNHRISITLKRSVYDALNLVKQGKNAAEIKDILEKEKSESTIFIMVDTLKYLKKGGRITPAGAALGTTLHIKPVLKILGGKLDAYAKCLGVKKAKKAMLEAVKKELETKFKDVPIEKLDFAAAYTYDIDSANIWVNEIKEYFGINNVPCDPLSLSIATHIGPGAIAIAVSKIID</sequence>
<evidence type="ECO:0000256" key="1">
    <source>
        <dbReference type="ARBA" id="ARBA00023121"/>
    </source>
</evidence>
<dbReference type="EMBL" id="JADIMY010000114">
    <property type="protein sequence ID" value="MBO8428005.1"/>
    <property type="molecule type" value="Genomic_DNA"/>
</dbReference>
<dbReference type="InterPro" id="IPR003797">
    <property type="entry name" value="DegV"/>
</dbReference>
<dbReference type="InterPro" id="IPR043168">
    <property type="entry name" value="DegV_C"/>
</dbReference>
<reference evidence="2" key="2">
    <citation type="journal article" date="2021" name="PeerJ">
        <title>Extensive microbial diversity within the chicken gut microbiome revealed by metagenomics and culture.</title>
        <authorList>
            <person name="Gilroy R."/>
            <person name="Ravi A."/>
            <person name="Getino M."/>
            <person name="Pursley I."/>
            <person name="Horton D.L."/>
            <person name="Alikhan N.F."/>
            <person name="Baker D."/>
            <person name="Gharbi K."/>
            <person name="Hall N."/>
            <person name="Watson M."/>
            <person name="Adriaenssens E.M."/>
            <person name="Foster-Nyarko E."/>
            <person name="Jarju S."/>
            <person name="Secka A."/>
            <person name="Antonio M."/>
            <person name="Oren A."/>
            <person name="Chaudhuri R.R."/>
            <person name="La Ragione R."/>
            <person name="Hildebrand F."/>
            <person name="Pallen M.J."/>
        </authorList>
    </citation>
    <scope>NUCLEOTIDE SEQUENCE</scope>
    <source>
        <strain evidence="2">11159</strain>
    </source>
</reference>
<dbReference type="InterPro" id="IPR050270">
    <property type="entry name" value="DegV_domain_contain"/>
</dbReference>
<dbReference type="Gene3D" id="3.30.1180.10">
    <property type="match status" value="1"/>
</dbReference>
<comment type="caution">
    <text evidence="2">The sequence shown here is derived from an EMBL/GenBank/DDBJ whole genome shotgun (WGS) entry which is preliminary data.</text>
</comment>
<proteinExistence type="predicted"/>
<protein>
    <submittedName>
        <fullName evidence="2">DegV family protein</fullName>
    </submittedName>
</protein>
<dbReference type="Gene3D" id="3.40.50.10170">
    <property type="match status" value="1"/>
</dbReference>
<dbReference type="Proteomes" id="UP000823613">
    <property type="component" value="Unassembled WGS sequence"/>
</dbReference>
<accession>A0A9D9DKY2</accession>
<evidence type="ECO:0000313" key="2">
    <source>
        <dbReference type="EMBL" id="MBO8428005.1"/>
    </source>
</evidence>
<dbReference type="PANTHER" id="PTHR33434:SF2">
    <property type="entry name" value="FATTY ACID-BINDING PROTEIN TM_1468"/>
    <property type="match status" value="1"/>
</dbReference>
<dbReference type="AlphaFoldDB" id="A0A9D9DKY2"/>
<reference evidence="2" key="1">
    <citation type="submission" date="2020-10" db="EMBL/GenBank/DDBJ databases">
        <authorList>
            <person name="Gilroy R."/>
        </authorList>
    </citation>
    <scope>NUCLEOTIDE SEQUENCE</scope>
    <source>
        <strain evidence="2">11159</strain>
    </source>
</reference>
<organism evidence="2 3">
    <name type="scientific">Candidatus Onthovivens merdipullorum</name>
    <dbReference type="NCBI Taxonomy" id="2840889"/>
    <lineage>
        <taxon>Bacteria</taxon>
        <taxon>Bacillati</taxon>
        <taxon>Bacillota</taxon>
        <taxon>Bacilli</taxon>
        <taxon>Bacillales</taxon>
        <taxon>Candidatus Onthovivens</taxon>
    </lineage>
</organism>
<dbReference type="GO" id="GO:0008289">
    <property type="term" value="F:lipid binding"/>
    <property type="evidence" value="ECO:0007669"/>
    <property type="project" value="UniProtKB-KW"/>
</dbReference>
<dbReference type="SUPFAM" id="SSF82549">
    <property type="entry name" value="DAK1/DegV-like"/>
    <property type="match status" value="1"/>
</dbReference>
<dbReference type="PROSITE" id="PS51482">
    <property type="entry name" value="DEGV"/>
    <property type="match status" value="1"/>
</dbReference>